<organism evidence="1 2">
    <name type="scientific">Caerostris extrusa</name>
    <name type="common">Bark spider</name>
    <name type="synonym">Caerostris bankana</name>
    <dbReference type="NCBI Taxonomy" id="172846"/>
    <lineage>
        <taxon>Eukaryota</taxon>
        <taxon>Metazoa</taxon>
        <taxon>Ecdysozoa</taxon>
        <taxon>Arthropoda</taxon>
        <taxon>Chelicerata</taxon>
        <taxon>Arachnida</taxon>
        <taxon>Araneae</taxon>
        <taxon>Araneomorphae</taxon>
        <taxon>Entelegynae</taxon>
        <taxon>Araneoidea</taxon>
        <taxon>Araneidae</taxon>
        <taxon>Caerostris</taxon>
    </lineage>
</organism>
<name>A0AAV4MWW2_CAEEX</name>
<evidence type="ECO:0000313" key="2">
    <source>
        <dbReference type="Proteomes" id="UP001054945"/>
    </source>
</evidence>
<comment type="caution">
    <text evidence="1">The sequence shown here is derived from an EMBL/GenBank/DDBJ whole genome shotgun (WGS) entry which is preliminary data.</text>
</comment>
<accession>A0AAV4MWW2</accession>
<reference evidence="1 2" key="1">
    <citation type="submission" date="2021-06" db="EMBL/GenBank/DDBJ databases">
        <title>Caerostris extrusa draft genome.</title>
        <authorList>
            <person name="Kono N."/>
            <person name="Arakawa K."/>
        </authorList>
    </citation>
    <scope>NUCLEOTIDE SEQUENCE [LARGE SCALE GENOMIC DNA]</scope>
</reference>
<evidence type="ECO:0000313" key="1">
    <source>
        <dbReference type="EMBL" id="GIX76778.1"/>
    </source>
</evidence>
<sequence length="106" mass="12249">MILLRSTHFSSQKTPAFHQKPSGDIHRQICFDKSRRTFFFWQSETQRDATSPLKSDKLTVRNVKNLQGLLSKYLNVFSFLLPRGILSGRVMVVSCRGQFRLDGDND</sequence>
<keyword evidence="2" id="KW-1185">Reference proteome</keyword>
<proteinExistence type="predicted"/>
<dbReference type="Proteomes" id="UP001054945">
    <property type="component" value="Unassembled WGS sequence"/>
</dbReference>
<dbReference type="EMBL" id="BPLR01020282">
    <property type="protein sequence ID" value="GIX76778.1"/>
    <property type="molecule type" value="Genomic_DNA"/>
</dbReference>
<protein>
    <submittedName>
        <fullName evidence="1">Uncharacterized protein</fullName>
    </submittedName>
</protein>
<dbReference type="AlphaFoldDB" id="A0AAV4MWW2"/>
<gene>
    <name evidence="1" type="ORF">CEXT_252731</name>
</gene>